<keyword evidence="2" id="KW-0501">Molybdenum cofactor biosynthesis</keyword>
<dbReference type="CDD" id="cd00886">
    <property type="entry name" value="MogA_MoaB"/>
    <property type="match status" value="1"/>
</dbReference>
<dbReference type="PROSITE" id="PS01078">
    <property type="entry name" value="MOCF_BIOSYNTHESIS_1"/>
    <property type="match status" value="1"/>
</dbReference>
<comment type="similarity">
    <text evidence="1">Belongs to the MoaB/Mog family.</text>
</comment>
<dbReference type="GO" id="GO:0006777">
    <property type="term" value="P:Mo-molybdopterin cofactor biosynthetic process"/>
    <property type="evidence" value="ECO:0007669"/>
    <property type="project" value="UniProtKB-KW"/>
</dbReference>
<dbReference type="GO" id="GO:0005829">
    <property type="term" value="C:cytosol"/>
    <property type="evidence" value="ECO:0007669"/>
    <property type="project" value="TreeGrafter"/>
</dbReference>
<dbReference type="PANTHER" id="PTHR43232">
    <property type="entry name" value="MOLYBDENUM COFACTOR BIOSYNTHESIS PROTEIN B"/>
    <property type="match status" value="1"/>
</dbReference>
<protein>
    <recommendedName>
        <fullName evidence="3">MoaB/Mog domain-containing protein</fullName>
    </recommendedName>
</protein>
<reference evidence="4" key="1">
    <citation type="submission" date="2018-05" db="EMBL/GenBank/DDBJ databases">
        <authorList>
            <person name="Lanie J.A."/>
            <person name="Ng W.-L."/>
            <person name="Kazmierczak K.M."/>
            <person name="Andrzejewski T.M."/>
            <person name="Davidsen T.M."/>
            <person name="Wayne K.J."/>
            <person name="Tettelin H."/>
            <person name="Glass J.I."/>
            <person name="Rusch D."/>
            <person name="Podicherti R."/>
            <person name="Tsui H.-C.T."/>
            <person name="Winkler M.E."/>
        </authorList>
    </citation>
    <scope>NUCLEOTIDE SEQUENCE</scope>
</reference>
<name>A0A382EJJ2_9ZZZZ</name>
<evidence type="ECO:0000313" key="4">
    <source>
        <dbReference type="EMBL" id="SVB50996.1"/>
    </source>
</evidence>
<proteinExistence type="inferred from homology"/>
<evidence type="ECO:0000256" key="2">
    <source>
        <dbReference type="ARBA" id="ARBA00023150"/>
    </source>
</evidence>
<dbReference type="AlphaFoldDB" id="A0A382EJJ2"/>
<dbReference type="EMBL" id="UINC01044908">
    <property type="protein sequence ID" value="SVB50996.1"/>
    <property type="molecule type" value="Genomic_DNA"/>
</dbReference>
<organism evidence="4">
    <name type="scientific">marine metagenome</name>
    <dbReference type="NCBI Taxonomy" id="408172"/>
    <lineage>
        <taxon>unclassified sequences</taxon>
        <taxon>metagenomes</taxon>
        <taxon>ecological metagenomes</taxon>
    </lineage>
</organism>
<dbReference type="InterPro" id="IPR008284">
    <property type="entry name" value="MoCF_biosynth_CS"/>
</dbReference>
<feature type="domain" description="MoaB/Mog" evidence="3">
    <location>
        <begin position="26"/>
        <end position="169"/>
    </location>
</feature>
<dbReference type="Gene3D" id="3.40.980.10">
    <property type="entry name" value="MoaB/Mog-like domain"/>
    <property type="match status" value="1"/>
</dbReference>
<dbReference type="InterPro" id="IPR012245">
    <property type="entry name" value="MoaB"/>
</dbReference>
<dbReference type="SMART" id="SM00852">
    <property type="entry name" value="MoCF_biosynth"/>
    <property type="match status" value="1"/>
</dbReference>
<dbReference type="PIRSF" id="PIRSF006443">
    <property type="entry name" value="MoaB"/>
    <property type="match status" value="1"/>
</dbReference>
<dbReference type="FunFam" id="3.40.980.10:FF:000006">
    <property type="entry name" value="Molybdenum cofactor biosynthesis protein B"/>
    <property type="match status" value="1"/>
</dbReference>
<dbReference type="PANTHER" id="PTHR43232:SF2">
    <property type="entry name" value="MOLYBDENUM COFACTOR BIOSYNTHESIS PROTEIN B"/>
    <property type="match status" value="1"/>
</dbReference>
<accession>A0A382EJJ2</accession>
<dbReference type="NCBIfam" id="TIGR00177">
    <property type="entry name" value="molyb_syn"/>
    <property type="match status" value="1"/>
</dbReference>
<evidence type="ECO:0000259" key="3">
    <source>
        <dbReference type="SMART" id="SM00852"/>
    </source>
</evidence>
<dbReference type="InterPro" id="IPR001453">
    <property type="entry name" value="MoaB/Mog_dom"/>
</dbReference>
<dbReference type="Pfam" id="PF00994">
    <property type="entry name" value="MoCF_biosynth"/>
    <property type="match status" value="1"/>
</dbReference>
<dbReference type="SUPFAM" id="SSF53218">
    <property type="entry name" value="Molybdenum cofactor biosynthesis proteins"/>
    <property type="match status" value="1"/>
</dbReference>
<sequence length="175" mass="19717">MSNQNIQGAQKHRQIAAEQEESVEVAIVTVSDTRTPEDDINGIYLREELTKEGHSITDYDIVKDEPDQIESILEQLVERKARIIIFNGGTGITPRDRTFDVIDRKLEKRLTGFGELFRMLSYEQVGAAAMLSRATAGVYQGKLIVSVPGSPKAVELAWEKLIKPELQHLAWEVIR</sequence>
<dbReference type="InterPro" id="IPR036425">
    <property type="entry name" value="MoaB/Mog-like_dom_sf"/>
</dbReference>
<evidence type="ECO:0000256" key="1">
    <source>
        <dbReference type="ARBA" id="ARBA00006112"/>
    </source>
</evidence>
<gene>
    <name evidence="4" type="ORF">METZ01_LOCUS203850</name>
</gene>